<sequence>MVKSYIACKKELEQACLDYLQHTQKPVNNFLRKLGGESDPLGPKNHFYNVVLSANWLLKGNYGVEYEDYKDLCMPATALLFFRKLLEYKPTEEDKEDIHVMSKLKLFRQQRSQYEGALKYFAIEELYQSLQKTPQDSQAQINSTDTPEEEAKKMLKNFKTKLREPGMADVLKNNRQSEAEKFFKILSVVASIFGVGLITTLGLMINTLVQTKGRSANFFTSHTKVLNYTFNRIVDEESKKEENKEIEEEKKDIGFQQ</sequence>
<reference evidence="3 4" key="1">
    <citation type="submission" date="2018-12" db="EMBL/GenBank/DDBJ databases">
        <title>Legionella sp,whole genome shotgun sequence.</title>
        <authorList>
            <person name="Wu H."/>
        </authorList>
    </citation>
    <scope>NUCLEOTIDE SEQUENCE [LARGE SCALE GENOMIC DNA]</scope>
    <source>
        <strain evidence="4">km714</strain>
    </source>
</reference>
<keyword evidence="2" id="KW-0812">Transmembrane</keyword>
<name>A0A3S0WZ87_9GAMM</name>
<keyword evidence="2" id="KW-1133">Transmembrane helix</keyword>
<comment type="caution">
    <text evidence="3">The sequence shown here is derived from an EMBL/GenBank/DDBJ whole genome shotgun (WGS) entry which is preliminary data.</text>
</comment>
<protein>
    <submittedName>
        <fullName evidence="3">Uncharacterized protein</fullName>
    </submittedName>
</protein>
<dbReference type="RefSeq" id="WP_126954773.1">
    <property type="nucleotide sequence ID" value="NZ_RZGR01000036.1"/>
</dbReference>
<keyword evidence="4" id="KW-1185">Reference proteome</keyword>
<organism evidence="3 4">
    <name type="scientific">Legionella septentrionalis</name>
    <dbReference type="NCBI Taxonomy" id="2498109"/>
    <lineage>
        <taxon>Bacteria</taxon>
        <taxon>Pseudomonadati</taxon>
        <taxon>Pseudomonadota</taxon>
        <taxon>Gammaproteobacteria</taxon>
        <taxon>Legionellales</taxon>
        <taxon>Legionellaceae</taxon>
        <taxon>Legionella</taxon>
    </lineage>
</organism>
<evidence type="ECO:0000256" key="2">
    <source>
        <dbReference type="SAM" id="Phobius"/>
    </source>
</evidence>
<proteinExistence type="predicted"/>
<keyword evidence="2" id="KW-0472">Membrane</keyword>
<dbReference type="EMBL" id="RZGR01000036">
    <property type="protein sequence ID" value="RUQ81623.1"/>
    <property type="molecule type" value="Genomic_DNA"/>
</dbReference>
<evidence type="ECO:0000313" key="3">
    <source>
        <dbReference type="EMBL" id="RUQ81623.1"/>
    </source>
</evidence>
<feature type="region of interest" description="Disordered" evidence="1">
    <location>
        <begin position="237"/>
        <end position="257"/>
    </location>
</feature>
<dbReference type="Proteomes" id="UP000288012">
    <property type="component" value="Unassembled WGS sequence"/>
</dbReference>
<feature type="transmembrane region" description="Helical" evidence="2">
    <location>
        <begin position="182"/>
        <end position="205"/>
    </location>
</feature>
<accession>A0A3S0WZ87</accession>
<gene>
    <name evidence="3" type="ORF">EKM59_10145</name>
</gene>
<evidence type="ECO:0000313" key="4">
    <source>
        <dbReference type="Proteomes" id="UP000288012"/>
    </source>
</evidence>
<dbReference type="AlphaFoldDB" id="A0A3S0WZ87"/>
<evidence type="ECO:0000256" key="1">
    <source>
        <dbReference type="SAM" id="MobiDB-lite"/>
    </source>
</evidence>